<dbReference type="Pfam" id="PF02504">
    <property type="entry name" value="FA_synthesis"/>
    <property type="match status" value="1"/>
</dbReference>
<reference evidence="11" key="1">
    <citation type="submission" date="2018-05" db="EMBL/GenBank/DDBJ databases">
        <authorList>
            <person name="Lanie J.A."/>
            <person name="Ng W.-L."/>
            <person name="Kazmierczak K.M."/>
            <person name="Andrzejewski T.M."/>
            <person name="Davidsen T.M."/>
            <person name="Wayne K.J."/>
            <person name="Tettelin H."/>
            <person name="Glass J.I."/>
            <person name="Rusch D."/>
            <person name="Podicherti R."/>
            <person name="Tsui H.-C.T."/>
            <person name="Winkler M.E."/>
        </authorList>
    </citation>
    <scope>NUCLEOTIDE SEQUENCE</scope>
</reference>
<dbReference type="PANTHER" id="PTHR30100:SF1">
    <property type="entry name" value="PHOSPHATE ACYLTRANSFERASE"/>
    <property type="match status" value="1"/>
</dbReference>
<evidence type="ECO:0000256" key="7">
    <source>
        <dbReference type="ARBA" id="ARBA00023209"/>
    </source>
</evidence>
<keyword evidence="4" id="KW-0444">Lipid biosynthesis</keyword>
<gene>
    <name evidence="11" type="ORF">METZ01_LOCUS489176</name>
</gene>
<proteinExistence type="inferred from homology"/>
<protein>
    <recommendedName>
        <fullName evidence="9">phosphate acyltransferase</fullName>
        <ecNumber evidence="9">2.3.1.274</ecNumber>
    </recommendedName>
</protein>
<evidence type="ECO:0000256" key="5">
    <source>
        <dbReference type="ARBA" id="ARBA00022679"/>
    </source>
</evidence>
<dbReference type="AlphaFoldDB" id="A0A383CVV7"/>
<dbReference type="GO" id="GO:0006633">
    <property type="term" value="P:fatty acid biosynthetic process"/>
    <property type="evidence" value="ECO:0007669"/>
    <property type="project" value="InterPro"/>
</dbReference>
<evidence type="ECO:0000256" key="4">
    <source>
        <dbReference type="ARBA" id="ARBA00022516"/>
    </source>
</evidence>
<keyword evidence="5" id="KW-0808">Transferase</keyword>
<keyword evidence="6" id="KW-0443">Lipid metabolism</keyword>
<dbReference type="EMBL" id="UINC01212132">
    <property type="protein sequence ID" value="SVE36322.1"/>
    <property type="molecule type" value="Genomic_DNA"/>
</dbReference>
<evidence type="ECO:0000256" key="6">
    <source>
        <dbReference type="ARBA" id="ARBA00023098"/>
    </source>
</evidence>
<evidence type="ECO:0000256" key="8">
    <source>
        <dbReference type="ARBA" id="ARBA00023264"/>
    </source>
</evidence>
<name>A0A383CVV7_9ZZZZ</name>
<dbReference type="PANTHER" id="PTHR30100">
    <property type="entry name" value="FATTY ACID/PHOSPHOLIPID SYNTHESIS PROTEIN PLSX"/>
    <property type="match status" value="1"/>
</dbReference>
<evidence type="ECO:0000256" key="3">
    <source>
        <dbReference type="ARBA" id="ARBA00022490"/>
    </source>
</evidence>
<dbReference type="Gene3D" id="3.40.718.10">
    <property type="entry name" value="Isopropylmalate Dehydrogenase"/>
    <property type="match status" value="1"/>
</dbReference>
<keyword evidence="7" id="KW-0594">Phospholipid biosynthesis</keyword>
<sequence>PAIISAVPGLQGPIFMLDLGANVGCTPPQLFQFALMGSVVAGYMLDIEQPRVGLLNIGEEDIKGNEIIREAGDLLSASSLNYVGFVEGNDVFYGKADVVVTDGFVGNVAIKTMEGVANVFATFLREEFQKNVVRKLEGIFAHNALGAIRARLDTRRYNGASLVGLTGVVIKSHGGADKFAFETAVNTAIVEARKGVPGQIGKLIEGMI</sequence>
<dbReference type="GO" id="GO:0008654">
    <property type="term" value="P:phospholipid biosynthetic process"/>
    <property type="evidence" value="ECO:0007669"/>
    <property type="project" value="UniProtKB-KW"/>
</dbReference>
<comment type="subunit">
    <text evidence="10">Homodimer. Probably interacts with PlsY.</text>
</comment>
<dbReference type="HAMAP" id="MF_00019">
    <property type="entry name" value="PlsX"/>
    <property type="match status" value="1"/>
</dbReference>
<comment type="subcellular location">
    <subcellularLocation>
        <location evidence="2">Cytoplasm</location>
    </subcellularLocation>
</comment>
<keyword evidence="3" id="KW-0963">Cytoplasm</keyword>
<organism evidence="11">
    <name type="scientific">marine metagenome</name>
    <dbReference type="NCBI Taxonomy" id="408172"/>
    <lineage>
        <taxon>unclassified sequences</taxon>
        <taxon>metagenomes</taxon>
        <taxon>ecological metagenomes</taxon>
    </lineage>
</organism>
<feature type="non-terminal residue" evidence="11">
    <location>
        <position position="1"/>
    </location>
</feature>
<accession>A0A383CVV7</accession>
<keyword evidence="8" id="KW-1208">Phospholipid metabolism</keyword>
<dbReference type="GO" id="GO:0005737">
    <property type="term" value="C:cytoplasm"/>
    <property type="evidence" value="ECO:0007669"/>
    <property type="project" value="UniProtKB-SubCell"/>
</dbReference>
<dbReference type="GO" id="GO:0043811">
    <property type="term" value="F:phosphate:acyl-[acyl carrier protein] acyltransferase activity"/>
    <property type="evidence" value="ECO:0007669"/>
    <property type="project" value="UniProtKB-EC"/>
</dbReference>
<dbReference type="SUPFAM" id="SSF53659">
    <property type="entry name" value="Isocitrate/Isopropylmalate dehydrogenase-like"/>
    <property type="match status" value="1"/>
</dbReference>
<dbReference type="EC" id="2.3.1.274" evidence="9"/>
<evidence type="ECO:0000256" key="9">
    <source>
        <dbReference type="ARBA" id="ARBA00024069"/>
    </source>
</evidence>
<dbReference type="InterPro" id="IPR003664">
    <property type="entry name" value="FA_synthesis"/>
</dbReference>
<evidence type="ECO:0000256" key="2">
    <source>
        <dbReference type="ARBA" id="ARBA00004496"/>
    </source>
</evidence>
<evidence type="ECO:0000256" key="1">
    <source>
        <dbReference type="ARBA" id="ARBA00001232"/>
    </source>
</evidence>
<evidence type="ECO:0000313" key="11">
    <source>
        <dbReference type="EMBL" id="SVE36322.1"/>
    </source>
</evidence>
<evidence type="ECO:0000256" key="10">
    <source>
        <dbReference type="ARBA" id="ARBA00046608"/>
    </source>
</evidence>
<dbReference type="InterPro" id="IPR012281">
    <property type="entry name" value="Phospholipid_synth_PlsX-like"/>
</dbReference>
<comment type="catalytic activity">
    <reaction evidence="1">
        <text>a fatty acyl-[ACP] + phosphate = an acyl phosphate + holo-[ACP]</text>
        <dbReference type="Rhea" id="RHEA:42292"/>
        <dbReference type="Rhea" id="RHEA-COMP:9685"/>
        <dbReference type="Rhea" id="RHEA-COMP:14125"/>
        <dbReference type="ChEBI" id="CHEBI:43474"/>
        <dbReference type="ChEBI" id="CHEBI:59918"/>
        <dbReference type="ChEBI" id="CHEBI:64479"/>
        <dbReference type="ChEBI" id="CHEBI:138651"/>
        <dbReference type="EC" id="2.3.1.274"/>
    </reaction>
</comment>